<proteinExistence type="predicted"/>
<feature type="chain" id="PRO_5032702121" evidence="1">
    <location>
        <begin position="25"/>
        <end position="167"/>
    </location>
</feature>
<dbReference type="Gene3D" id="2.60.40.1890">
    <property type="entry name" value="PCu(A)C copper chaperone"/>
    <property type="match status" value="1"/>
</dbReference>
<evidence type="ECO:0000256" key="1">
    <source>
        <dbReference type="SAM" id="SignalP"/>
    </source>
</evidence>
<evidence type="ECO:0000313" key="2">
    <source>
        <dbReference type="EMBL" id="QPQ55278.1"/>
    </source>
</evidence>
<feature type="signal peptide" evidence="1">
    <location>
        <begin position="1"/>
        <end position="24"/>
    </location>
</feature>
<dbReference type="SUPFAM" id="SSF110087">
    <property type="entry name" value="DR1885-like metal-binding protein"/>
    <property type="match status" value="1"/>
</dbReference>
<keyword evidence="3" id="KW-1185">Reference proteome</keyword>
<name>A0A7T2GKM9_9SPHN</name>
<dbReference type="KEGG" id="sflv:IC614_01270"/>
<dbReference type="InterPro" id="IPR058248">
    <property type="entry name" value="Lxx211020-like"/>
</dbReference>
<dbReference type="Proteomes" id="UP000594873">
    <property type="component" value="Chromosome"/>
</dbReference>
<dbReference type="InterPro" id="IPR036182">
    <property type="entry name" value="PCuAC_sf"/>
</dbReference>
<evidence type="ECO:0000313" key="3">
    <source>
        <dbReference type="Proteomes" id="UP000594873"/>
    </source>
</evidence>
<dbReference type="InterPro" id="IPR007410">
    <property type="entry name" value="LpqE-like"/>
</dbReference>
<dbReference type="EMBL" id="CP065592">
    <property type="protein sequence ID" value="QPQ55278.1"/>
    <property type="molecule type" value="Genomic_DNA"/>
</dbReference>
<dbReference type="PROSITE" id="PS51257">
    <property type="entry name" value="PROKAR_LIPOPROTEIN"/>
    <property type="match status" value="1"/>
</dbReference>
<dbReference type="RefSeq" id="WP_200971953.1">
    <property type="nucleotide sequence ID" value="NZ_CP065592.1"/>
</dbReference>
<dbReference type="AlphaFoldDB" id="A0A7T2GKM9"/>
<dbReference type="PANTHER" id="PTHR36302">
    <property type="entry name" value="BLR7088 PROTEIN"/>
    <property type="match status" value="1"/>
</dbReference>
<reference evidence="2 3" key="1">
    <citation type="submission" date="2020-11" db="EMBL/GenBank/DDBJ databases">
        <title>Genome seq and assembly of Sphingosinicella sp.</title>
        <authorList>
            <person name="Chhetri G."/>
        </authorList>
    </citation>
    <scope>NUCLEOTIDE SEQUENCE [LARGE SCALE GENOMIC DNA]</scope>
    <source>
        <strain evidence="2 3">UDD2</strain>
    </source>
</reference>
<protein>
    <submittedName>
        <fullName evidence="2">Copper chaperone PCu(A)C</fullName>
    </submittedName>
</protein>
<accession>A0A7T2GKM9</accession>
<gene>
    <name evidence="2" type="ORF">IC614_01270</name>
</gene>
<dbReference type="Pfam" id="PF04314">
    <property type="entry name" value="PCuAC"/>
    <property type="match status" value="1"/>
</dbReference>
<dbReference type="PANTHER" id="PTHR36302:SF1">
    <property type="entry name" value="COPPER CHAPERONE PCU(A)C"/>
    <property type="match status" value="1"/>
</dbReference>
<keyword evidence="1" id="KW-0732">Signal</keyword>
<sequence>MRRLFVPTSAALLLMLAGCDAPNAQGNAAAGGNEAAVIAQSGGIGISNAFVRLPAVAGRPGAAYFTLRNEGEARILASVSSSKAKRAEIHESKMEGGMMRMAKLENLPLPAGATTTLASGGLHIMLFDLDPALKAGDSVPLTLEFADGDSLRMEAIAQTVAGSAGGH</sequence>
<organism evidence="2 3">
    <name type="scientific">Allosphingosinicella flava</name>
    <dbReference type="NCBI Taxonomy" id="2771430"/>
    <lineage>
        <taxon>Bacteria</taxon>
        <taxon>Pseudomonadati</taxon>
        <taxon>Pseudomonadota</taxon>
        <taxon>Alphaproteobacteria</taxon>
        <taxon>Sphingomonadales</taxon>
        <taxon>Sphingomonadaceae</taxon>
        <taxon>Allosphingosinicella</taxon>
    </lineage>
</organism>